<keyword evidence="6 16" id="KW-0812">Transmembrane</keyword>
<accession>H9TB06</accession>
<dbReference type="GO" id="GO:0008137">
    <property type="term" value="F:NADH dehydrogenase (ubiquinone) activity"/>
    <property type="evidence" value="ECO:0007669"/>
    <property type="project" value="UniProtKB-EC"/>
</dbReference>
<dbReference type="GO" id="GO:0015990">
    <property type="term" value="P:electron transport coupled proton transport"/>
    <property type="evidence" value="ECO:0007669"/>
    <property type="project" value="TreeGrafter"/>
</dbReference>
<dbReference type="InterPro" id="IPR003945">
    <property type="entry name" value="NU5C-like"/>
</dbReference>
<feature type="transmembrane region" description="Helical" evidence="16">
    <location>
        <begin position="339"/>
        <end position="358"/>
    </location>
</feature>
<evidence type="ECO:0000259" key="18">
    <source>
        <dbReference type="Pfam" id="PF00662"/>
    </source>
</evidence>
<feature type="transmembrane region" description="Helical" evidence="16">
    <location>
        <begin position="115"/>
        <end position="133"/>
    </location>
</feature>
<evidence type="ECO:0000259" key="17">
    <source>
        <dbReference type="Pfam" id="PF00361"/>
    </source>
</evidence>
<feature type="transmembrane region" description="Helical" evidence="16">
    <location>
        <begin position="140"/>
        <end position="162"/>
    </location>
</feature>
<feature type="transmembrane region" description="Helical" evidence="16">
    <location>
        <begin position="424"/>
        <end position="443"/>
    </location>
</feature>
<keyword evidence="9" id="KW-0249">Electron transport</keyword>
<evidence type="ECO:0000256" key="1">
    <source>
        <dbReference type="ARBA" id="ARBA00004448"/>
    </source>
</evidence>
<evidence type="ECO:0000256" key="4">
    <source>
        <dbReference type="ARBA" id="ARBA00022448"/>
    </source>
</evidence>
<feature type="transmembrane region" description="Helical" evidence="16">
    <location>
        <begin position="174"/>
        <end position="193"/>
    </location>
</feature>
<feature type="domain" description="NADH dehydrogenase subunit 5 C-terminal" evidence="19">
    <location>
        <begin position="393"/>
        <end position="571"/>
    </location>
</feature>
<keyword evidence="10 16" id="KW-1133">Transmembrane helix</keyword>
<dbReference type="PRINTS" id="PR01434">
    <property type="entry name" value="NADHDHGNASE5"/>
</dbReference>
<evidence type="ECO:0000256" key="13">
    <source>
        <dbReference type="ARBA" id="ARBA00023128"/>
    </source>
</evidence>
<name>H9TB06_SOLVE</name>
<feature type="transmembrane region" description="Helical" evidence="16">
    <location>
        <begin position="88"/>
        <end position="109"/>
    </location>
</feature>
<evidence type="ECO:0000256" key="10">
    <source>
        <dbReference type="ARBA" id="ARBA00022989"/>
    </source>
</evidence>
<evidence type="ECO:0000256" key="7">
    <source>
        <dbReference type="ARBA" id="ARBA00022792"/>
    </source>
</evidence>
<geneLocation type="mitochondrion" evidence="20"/>
<keyword evidence="14 16" id="KW-0472">Membrane</keyword>
<feature type="domain" description="NADH:quinone oxidoreductase/Mrp antiporter transmembrane" evidence="17">
    <location>
        <begin position="111"/>
        <end position="389"/>
    </location>
</feature>
<dbReference type="EMBL" id="KC603847">
    <property type="protein sequence ID" value="AGI98159.1"/>
    <property type="molecule type" value="Genomic_DNA"/>
</dbReference>
<evidence type="ECO:0000256" key="14">
    <source>
        <dbReference type="ARBA" id="ARBA00023136"/>
    </source>
</evidence>
<comment type="subcellular location">
    <subcellularLocation>
        <location evidence="1">Mitochondrion inner membrane</location>
        <topology evidence="1">Multi-pass membrane protein</topology>
    </subcellularLocation>
</comment>
<dbReference type="CTD" id="4540"/>
<feature type="transmembrane region" description="Helical" evidence="16">
    <location>
        <begin position="12"/>
        <end position="32"/>
    </location>
</feature>
<evidence type="ECO:0000256" key="3">
    <source>
        <dbReference type="ARBA" id="ARBA00021096"/>
    </source>
</evidence>
<dbReference type="InterPro" id="IPR010934">
    <property type="entry name" value="NADH_DH_su5_C"/>
</dbReference>
<feature type="transmembrane region" description="Helical" evidence="16">
    <location>
        <begin position="244"/>
        <end position="265"/>
    </location>
</feature>
<feature type="domain" description="NADH-Ubiquinone oxidoreductase (complex I) chain 5 N-terminal" evidence="18">
    <location>
        <begin position="44"/>
        <end position="92"/>
    </location>
</feature>
<evidence type="ECO:0000256" key="5">
    <source>
        <dbReference type="ARBA" id="ARBA00022660"/>
    </source>
</evidence>
<comment type="similarity">
    <text evidence="16">Belongs to the complex I subunit 5 family.</text>
</comment>
<feature type="transmembrane region" description="Helical" evidence="16">
    <location>
        <begin position="52"/>
        <end position="76"/>
    </location>
</feature>
<evidence type="ECO:0000256" key="16">
    <source>
        <dbReference type="RuleBase" id="RU003404"/>
    </source>
</evidence>
<feature type="transmembrane region" description="Helical" evidence="16">
    <location>
        <begin position="455"/>
        <end position="477"/>
    </location>
</feature>
<dbReference type="GO" id="GO:0005743">
    <property type="term" value="C:mitochondrial inner membrane"/>
    <property type="evidence" value="ECO:0007669"/>
    <property type="project" value="UniProtKB-SubCell"/>
</dbReference>
<keyword evidence="4 16" id="KW-0813">Transport</keyword>
<dbReference type="PANTHER" id="PTHR42829">
    <property type="entry name" value="NADH-UBIQUINONE OXIDOREDUCTASE CHAIN 5"/>
    <property type="match status" value="1"/>
</dbReference>
<evidence type="ECO:0000256" key="9">
    <source>
        <dbReference type="ARBA" id="ARBA00022982"/>
    </source>
</evidence>
<comment type="catalytic activity">
    <reaction evidence="15 16">
        <text>a ubiquinone + NADH + 5 H(+)(in) = a ubiquinol + NAD(+) + 4 H(+)(out)</text>
        <dbReference type="Rhea" id="RHEA:29091"/>
        <dbReference type="Rhea" id="RHEA-COMP:9565"/>
        <dbReference type="Rhea" id="RHEA-COMP:9566"/>
        <dbReference type="ChEBI" id="CHEBI:15378"/>
        <dbReference type="ChEBI" id="CHEBI:16389"/>
        <dbReference type="ChEBI" id="CHEBI:17976"/>
        <dbReference type="ChEBI" id="CHEBI:57540"/>
        <dbReference type="ChEBI" id="CHEBI:57945"/>
        <dbReference type="EC" id="7.1.1.2"/>
    </reaction>
</comment>
<reference evidence="20" key="1">
    <citation type="submission" date="2012-02" db="EMBL/GenBank/DDBJ databases">
        <title>The complete mitochondrial genome of Solemya velum (Mollusca: Bivalvia) and the basal phylogeny of class Bivalvia.</title>
        <authorList>
            <person name="Plazzi F."/>
            <person name="Ribani A."/>
            <person name="Passamonti M."/>
        </authorList>
    </citation>
    <scope>NUCLEOTIDE SEQUENCE</scope>
</reference>
<sequence>MKFYMIKSSSLCSIILFLYSIMILPISIYFIVMNKWILLEWEFMSSSTSPMMFPLILDPLSLSFSNIVCLISACVLMFSTKYMDSEKFLSRFIWVVMLFVMSMNMLVFIPNMLSLLIGWDGLGIVSFALVIYYENQKSLAAGMLTALANRIGDVTLIIAITLSINQGFWSSLHFIYHPFSYVVMLGIMVAAMTKSAQIPFSSWLPAAMAAPTPVSALVHSSTLVTAGVFLLIRFYPFLSTFQDFLWISMLFSSMTLLMAGLGANFEYDLKKIIALSTLSQLGVMMLSISLKMPMLALFHLYTHAMFKALLFLCAGAIIYNNMHSQDIRTMGNLWKQMPLTISCMNTANLALCGAPFMAGFYSKDLILETMLSANSSMLIILVVFFATGLTATYSVRLSIMVLWKQNNHLPLSSYNDEQWQMTSPMIILTMGAIFGGLLLQLLIPNFNESLTLPLMMKMLTMIVTLLGVWTGITLWNLKLNSPMNPSINTYFLSSMWFLASTSTQKTIYGPLSLTSNLTKMVDQGWLELYGGQGTLKLASSISKTNQNYQNNLMPSFIMMMISSILIIIMMIMYLK</sequence>
<keyword evidence="8" id="KW-1278">Translocase</keyword>
<dbReference type="AlphaFoldDB" id="H9TB06"/>
<gene>
    <name evidence="20" type="primary">ND5</name>
</gene>
<dbReference type="RefSeq" id="YP_006073350.1">
    <property type="nucleotide sequence ID" value="NC_017612.1"/>
</dbReference>
<comment type="function">
    <text evidence="16">Core subunit of the mitochondrial membrane respiratory chain NADH dehydrogenase (Complex I) which catalyzes electron transfer from NADH through the respiratory chain, using ubiquinone as an electron acceptor. Essential for the catalytic activity and assembly of complex I.</text>
</comment>
<dbReference type="Pfam" id="PF00361">
    <property type="entry name" value="Proton_antipo_M"/>
    <property type="match status" value="1"/>
</dbReference>
<dbReference type="InterPro" id="IPR001750">
    <property type="entry name" value="ND/Mrp_TM"/>
</dbReference>
<evidence type="ECO:0000256" key="11">
    <source>
        <dbReference type="ARBA" id="ARBA00023027"/>
    </source>
</evidence>
<evidence type="ECO:0000256" key="2">
    <source>
        <dbReference type="ARBA" id="ARBA00012944"/>
    </source>
</evidence>
<dbReference type="InterPro" id="IPR001516">
    <property type="entry name" value="Proton_antipo_N"/>
</dbReference>
<evidence type="ECO:0000256" key="8">
    <source>
        <dbReference type="ARBA" id="ARBA00022967"/>
    </source>
</evidence>
<dbReference type="GO" id="GO:0003954">
    <property type="term" value="F:NADH dehydrogenase activity"/>
    <property type="evidence" value="ECO:0007669"/>
    <property type="project" value="TreeGrafter"/>
</dbReference>
<keyword evidence="5" id="KW-0679">Respiratory chain</keyword>
<dbReference type="EMBL" id="JQ728447">
    <property type="protein sequence ID" value="AFG18170.1"/>
    <property type="molecule type" value="Genomic_DNA"/>
</dbReference>
<dbReference type="PANTHER" id="PTHR42829:SF2">
    <property type="entry name" value="NADH-UBIQUINONE OXIDOREDUCTASE CHAIN 5"/>
    <property type="match status" value="1"/>
</dbReference>
<feature type="transmembrane region" description="Helical" evidence="16">
    <location>
        <begin position="272"/>
        <end position="290"/>
    </location>
</feature>
<evidence type="ECO:0000259" key="19">
    <source>
        <dbReference type="Pfam" id="PF06455"/>
    </source>
</evidence>
<evidence type="ECO:0000256" key="12">
    <source>
        <dbReference type="ARBA" id="ARBA00023075"/>
    </source>
</evidence>
<dbReference type="Pfam" id="PF00662">
    <property type="entry name" value="Proton_antipo_N"/>
    <property type="match status" value="1"/>
</dbReference>
<evidence type="ECO:0000256" key="15">
    <source>
        <dbReference type="ARBA" id="ARBA00049551"/>
    </source>
</evidence>
<dbReference type="Pfam" id="PF06455">
    <property type="entry name" value="NADH5_C"/>
    <property type="match status" value="1"/>
</dbReference>
<protein>
    <recommendedName>
        <fullName evidence="3 16">NADH-ubiquinone oxidoreductase chain 5</fullName>
        <ecNumber evidence="2 16">7.1.1.2</ecNumber>
    </recommendedName>
</protein>
<evidence type="ECO:0000313" key="21">
    <source>
        <dbReference type="EMBL" id="AGI98159.1"/>
    </source>
</evidence>
<dbReference type="GO" id="GO:0042773">
    <property type="term" value="P:ATP synthesis coupled electron transport"/>
    <property type="evidence" value="ECO:0007669"/>
    <property type="project" value="InterPro"/>
</dbReference>
<dbReference type="EC" id="7.1.1.2" evidence="2 16"/>
<organism evidence="20">
    <name type="scientific">Solemya velum</name>
    <name type="common">Atlantic awningclam</name>
    <dbReference type="NCBI Taxonomy" id="13268"/>
    <lineage>
        <taxon>Eukaryota</taxon>
        <taxon>Metazoa</taxon>
        <taxon>Spiralia</taxon>
        <taxon>Lophotrochozoa</taxon>
        <taxon>Mollusca</taxon>
        <taxon>Bivalvia</taxon>
        <taxon>Protobranchia</taxon>
        <taxon>Solemyida</taxon>
        <taxon>Solemyoidea</taxon>
        <taxon>Solemyidae</taxon>
        <taxon>Solemya</taxon>
    </lineage>
</organism>
<feature type="transmembrane region" description="Helical" evidence="16">
    <location>
        <begin position="296"/>
        <end position="319"/>
    </location>
</feature>
<keyword evidence="12 16" id="KW-0830">Ubiquinone</keyword>
<feature type="transmembrane region" description="Helical" evidence="16">
    <location>
        <begin position="552"/>
        <end position="574"/>
    </location>
</feature>
<proteinExistence type="inferred from homology"/>
<feature type="transmembrane region" description="Helical" evidence="16">
    <location>
        <begin position="378"/>
        <end position="403"/>
    </location>
</feature>
<feature type="transmembrane region" description="Helical" evidence="16">
    <location>
        <begin position="214"/>
        <end position="238"/>
    </location>
</feature>
<dbReference type="PRINTS" id="PR01435">
    <property type="entry name" value="NPOXDRDTASE5"/>
</dbReference>
<evidence type="ECO:0000313" key="20">
    <source>
        <dbReference type="EMBL" id="AFG18170.1"/>
    </source>
</evidence>
<keyword evidence="13 16" id="KW-0496">Mitochondrion</keyword>
<reference evidence="21" key="2">
    <citation type="submission" date="2013-02" db="EMBL/GenBank/DDBJ databases">
        <title>Mitochondrial gene rearrangements and diversifying selection in the Bivalvia (Mollusca).</title>
        <authorList>
            <person name="Breton S."/>
            <person name="Chapman E.G."/>
            <person name="Bogan A.E."/>
            <person name="Stewart D.T."/>
            <person name="Hoeh W.R."/>
        </authorList>
    </citation>
    <scope>NUCLEOTIDE SEQUENCE</scope>
    <source>
        <strain evidence="21">H3036</strain>
    </source>
</reference>
<keyword evidence="11 16" id="KW-0520">NAD</keyword>
<dbReference type="GeneID" id="12079766"/>
<keyword evidence="7" id="KW-0999">Mitochondrion inner membrane</keyword>
<evidence type="ECO:0000256" key="6">
    <source>
        <dbReference type="ARBA" id="ARBA00022692"/>
    </source>
</evidence>